<evidence type="ECO:0000256" key="2">
    <source>
        <dbReference type="ARBA" id="ARBA00022692"/>
    </source>
</evidence>
<feature type="transmembrane region" description="Helical" evidence="5">
    <location>
        <begin position="104"/>
        <end position="123"/>
    </location>
</feature>
<evidence type="ECO:0000256" key="1">
    <source>
        <dbReference type="ARBA" id="ARBA00004141"/>
    </source>
</evidence>
<comment type="caution">
    <text evidence="7">The sequence shown here is derived from an EMBL/GenBank/DDBJ whole genome shotgun (WGS) entry which is preliminary data.</text>
</comment>
<reference evidence="7" key="1">
    <citation type="submission" date="2019-11" db="EMBL/GenBank/DDBJ databases">
        <authorList>
            <person name="Li J."/>
        </authorList>
    </citation>
    <scope>NUCLEOTIDE SEQUENCE</scope>
    <source>
        <strain evidence="7">B6B</strain>
    </source>
</reference>
<feature type="transmembrane region" description="Helical" evidence="5">
    <location>
        <begin position="12"/>
        <end position="34"/>
    </location>
</feature>
<evidence type="ECO:0000313" key="8">
    <source>
        <dbReference type="Proteomes" id="UP000799092"/>
    </source>
</evidence>
<keyword evidence="2 5" id="KW-0812">Transmembrane</keyword>
<dbReference type="InterPro" id="IPR051533">
    <property type="entry name" value="WaaL-like"/>
</dbReference>
<dbReference type="PANTHER" id="PTHR37422:SF13">
    <property type="entry name" value="LIPOPOLYSACCHARIDE BIOSYNTHESIS PROTEIN PA4999-RELATED"/>
    <property type="match status" value="1"/>
</dbReference>
<feature type="transmembrane region" description="Helical" evidence="5">
    <location>
        <begin position="225"/>
        <end position="242"/>
    </location>
</feature>
<feature type="transmembrane region" description="Helical" evidence="5">
    <location>
        <begin position="179"/>
        <end position="196"/>
    </location>
</feature>
<dbReference type="InterPro" id="IPR007016">
    <property type="entry name" value="O-antigen_ligase-rel_domated"/>
</dbReference>
<feature type="domain" description="O-antigen ligase-related" evidence="6">
    <location>
        <begin position="212"/>
        <end position="362"/>
    </location>
</feature>
<feature type="transmembrane region" description="Helical" evidence="5">
    <location>
        <begin position="135"/>
        <end position="154"/>
    </location>
</feature>
<organism evidence="7 8">
    <name type="scientific">Aquibacillus halophilus</name>
    <dbReference type="NCBI Taxonomy" id="930132"/>
    <lineage>
        <taxon>Bacteria</taxon>
        <taxon>Bacillati</taxon>
        <taxon>Bacillota</taxon>
        <taxon>Bacilli</taxon>
        <taxon>Bacillales</taxon>
        <taxon>Bacillaceae</taxon>
        <taxon>Aquibacillus</taxon>
    </lineage>
</organism>
<dbReference type="PANTHER" id="PTHR37422">
    <property type="entry name" value="TEICHURONIC ACID BIOSYNTHESIS PROTEIN TUAE"/>
    <property type="match status" value="1"/>
</dbReference>
<keyword evidence="3 5" id="KW-1133">Transmembrane helix</keyword>
<dbReference type="Proteomes" id="UP000799092">
    <property type="component" value="Unassembled WGS sequence"/>
</dbReference>
<feature type="transmembrane region" description="Helical" evidence="5">
    <location>
        <begin position="75"/>
        <end position="98"/>
    </location>
</feature>
<dbReference type="GO" id="GO:0016020">
    <property type="term" value="C:membrane"/>
    <property type="evidence" value="ECO:0007669"/>
    <property type="project" value="UniProtKB-SubCell"/>
</dbReference>
<gene>
    <name evidence="7" type="ORF">GH741_01150</name>
</gene>
<feature type="transmembrane region" description="Helical" evidence="5">
    <location>
        <begin position="40"/>
        <end position="59"/>
    </location>
</feature>
<keyword evidence="8" id="KW-1185">Reference proteome</keyword>
<evidence type="ECO:0000256" key="3">
    <source>
        <dbReference type="ARBA" id="ARBA00022989"/>
    </source>
</evidence>
<keyword evidence="4 5" id="KW-0472">Membrane</keyword>
<evidence type="ECO:0000256" key="4">
    <source>
        <dbReference type="ARBA" id="ARBA00023136"/>
    </source>
</evidence>
<proteinExistence type="predicted"/>
<dbReference type="AlphaFoldDB" id="A0A6A8DED9"/>
<name>A0A6A8DED9_9BACI</name>
<evidence type="ECO:0000259" key="6">
    <source>
        <dbReference type="Pfam" id="PF04932"/>
    </source>
</evidence>
<feature type="transmembrane region" description="Helical" evidence="5">
    <location>
        <begin position="203"/>
        <end position="219"/>
    </location>
</feature>
<feature type="transmembrane region" description="Helical" evidence="5">
    <location>
        <begin position="409"/>
        <end position="429"/>
    </location>
</feature>
<dbReference type="OrthoDB" id="1762823at2"/>
<protein>
    <recommendedName>
        <fullName evidence="6">O-antigen ligase-related domain-containing protein</fullName>
    </recommendedName>
</protein>
<accession>A0A6A8DED9</accession>
<feature type="transmembrane region" description="Helical" evidence="5">
    <location>
        <begin position="385"/>
        <end position="403"/>
    </location>
</feature>
<dbReference type="Pfam" id="PF04932">
    <property type="entry name" value="Wzy_C"/>
    <property type="match status" value="1"/>
</dbReference>
<sequence>MKLTSKKIYPNYYLLLIFIIAFPFLVLPWWNIYYSTLTKLVYLTLFTIVLWSFLLLQWVKQRRLPQFPQSRAEKLLIIFFFVICLSTLFAQDIMVSFWGSLHKLHGFIAWFGYISLFLFSYRLIPVNKVIKIVRLMVFASFFVSIYGIIQHFYLDRLVAEPIERVFVRSWAFFDNSNHFGTYLVIMMLSAMTFYLMADNVKEFSVYWVIISTLYIAVLYTFTRGAWLAILGGMIVLTIFVVWKNRQAWKRWVLLLVSLVLLLILVNISEDNFLFYRLFSIGEDVNSVFLEEDGDMAGAGRWGIWATTVPLVKDYYLLGSGPSSFSIVFPYTEYWKEHGLDNSHNEFLEIAFSMGIPALLLYIAFLFTIIKQGFIAARQVNGDKQIFLYGLLATIIGYLIKTLFNISVIPVAPLFWVLLAMCYAFSLNIMNKRIE</sequence>
<evidence type="ECO:0000313" key="7">
    <source>
        <dbReference type="EMBL" id="MRH41277.1"/>
    </source>
</evidence>
<feature type="transmembrane region" description="Helical" evidence="5">
    <location>
        <begin position="349"/>
        <end position="373"/>
    </location>
</feature>
<evidence type="ECO:0000256" key="5">
    <source>
        <dbReference type="SAM" id="Phobius"/>
    </source>
</evidence>
<comment type="subcellular location">
    <subcellularLocation>
        <location evidence="1">Membrane</location>
        <topology evidence="1">Multi-pass membrane protein</topology>
    </subcellularLocation>
</comment>
<dbReference type="EMBL" id="WJNG01000001">
    <property type="protein sequence ID" value="MRH41277.1"/>
    <property type="molecule type" value="Genomic_DNA"/>
</dbReference>
<feature type="transmembrane region" description="Helical" evidence="5">
    <location>
        <begin position="251"/>
        <end position="268"/>
    </location>
</feature>
<dbReference type="RefSeq" id="WP_153734937.1">
    <property type="nucleotide sequence ID" value="NZ_WJNG01000001.1"/>
</dbReference>